<dbReference type="EMBL" id="BK032798">
    <property type="protein sequence ID" value="DAF60881.1"/>
    <property type="molecule type" value="Genomic_DNA"/>
</dbReference>
<sequence length="260" mass="29149">MYLALYDYQGVLHAGSRMTAEIVSNNEIKINDGILCNYGRFMRIVGSETVRIENGTSGVKRTDLIVARFTTTGTKETHTLAVIKGPAGGAEPSYNQTDIYSGTGTGTRDLVLYAVHLDGLNITSVERKCQEYMSMKELINKVNTQESGTKFYGHDVLDVKNGITLEAKWNDTIVEFYWYGNLSNDWHMTAAVDGEKFGNDSTMKNVLKTHTAFMFDISVSPDYPIWFKYSRTKNGFCVFSMKTCTVPKGTWLSGSHMMLR</sequence>
<protein>
    <submittedName>
        <fullName evidence="1">Uncharacterized protein</fullName>
    </submittedName>
</protein>
<accession>A0A8S5TC81</accession>
<evidence type="ECO:0000313" key="1">
    <source>
        <dbReference type="EMBL" id="DAF60881.1"/>
    </source>
</evidence>
<proteinExistence type="predicted"/>
<name>A0A8S5TC81_9CAUD</name>
<reference evidence="1" key="1">
    <citation type="journal article" date="2021" name="Proc. Natl. Acad. Sci. U.S.A.">
        <title>A Catalog of Tens of Thousands of Viruses from Human Metagenomes Reveals Hidden Associations with Chronic Diseases.</title>
        <authorList>
            <person name="Tisza M.J."/>
            <person name="Buck C.B."/>
        </authorList>
    </citation>
    <scope>NUCLEOTIDE SEQUENCE</scope>
    <source>
        <strain evidence="1">CtVDC13</strain>
    </source>
</reference>
<organism evidence="1">
    <name type="scientific">Siphoviridae sp. ctVDC13</name>
    <dbReference type="NCBI Taxonomy" id="2827880"/>
    <lineage>
        <taxon>Viruses</taxon>
        <taxon>Duplodnaviria</taxon>
        <taxon>Heunggongvirae</taxon>
        <taxon>Uroviricota</taxon>
        <taxon>Caudoviricetes</taxon>
    </lineage>
</organism>